<dbReference type="Pfam" id="PF00403">
    <property type="entry name" value="HMA"/>
    <property type="match status" value="1"/>
</dbReference>
<gene>
    <name evidence="2" type="ORF">ACFSUL_15655</name>
</gene>
<evidence type="ECO:0000313" key="3">
    <source>
        <dbReference type="Proteomes" id="UP001597506"/>
    </source>
</evidence>
<comment type="caution">
    <text evidence="2">The sequence shown here is derived from an EMBL/GenBank/DDBJ whole genome shotgun (WGS) entry which is preliminary data.</text>
</comment>
<feature type="domain" description="HMA" evidence="1">
    <location>
        <begin position="2"/>
        <end position="68"/>
    </location>
</feature>
<name>A0ABW5RU09_9BACI</name>
<dbReference type="EMBL" id="JBHUMF010000031">
    <property type="protein sequence ID" value="MFD2682175.1"/>
    <property type="molecule type" value="Genomic_DNA"/>
</dbReference>
<organism evidence="2 3">
    <name type="scientific">Bacillus seohaeanensis</name>
    <dbReference type="NCBI Taxonomy" id="284580"/>
    <lineage>
        <taxon>Bacteria</taxon>
        <taxon>Bacillati</taxon>
        <taxon>Bacillota</taxon>
        <taxon>Bacilli</taxon>
        <taxon>Bacillales</taxon>
        <taxon>Bacillaceae</taxon>
        <taxon>Bacillus</taxon>
    </lineage>
</organism>
<dbReference type="PROSITE" id="PS50846">
    <property type="entry name" value="HMA_2"/>
    <property type="match status" value="1"/>
</dbReference>
<accession>A0ABW5RU09</accession>
<sequence>MDNTTFYVKEATNEECIRTLETILSGIDGVDRALVDVEDGEVKIDFHSSQVTLDELKAKISQHGLHVRE</sequence>
<dbReference type="CDD" id="cd00371">
    <property type="entry name" value="HMA"/>
    <property type="match status" value="1"/>
</dbReference>
<dbReference type="InterPro" id="IPR036163">
    <property type="entry name" value="HMA_dom_sf"/>
</dbReference>
<dbReference type="RefSeq" id="WP_377936879.1">
    <property type="nucleotide sequence ID" value="NZ_JBHUMF010000031.1"/>
</dbReference>
<keyword evidence="3" id="KW-1185">Reference proteome</keyword>
<evidence type="ECO:0000313" key="2">
    <source>
        <dbReference type="EMBL" id="MFD2682175.1"/>
    </source>
</evidence>
<dbReference type="SUPFAM" id="SSF55008">
    <property type="entry name" value="HMA, heavy metal-associated domain"/>
    <property type="match status" value="1"/>
</dbReference>
<dbReference type="Proteomes" id="UP001597506">
    <property type="component" value="Unassembled WGS sequence"/>
</dbReference>
<dbReference type="Gene3D" id="3.30.70.100">
    <property type="match status" value="1"/>
</dbReference>
<proteinExistence type="predicted"/>
<dbReference type="InterPro" id="IPR006121">
    <property type="entry name" value="HMA_dom"/>
</dbReference>
<evidence type="ECO:0000259" key="1">
    <source>
        <dbReference type="PROSITE" id="PS50846"/>
    </source>
</evidence>
<reference evidence="3" key="1">
    <citation type="journal article" date="2019" name="Int. J. Syst. Evol. Microbiol.">
        <title>The Global Catalogue of Microorganisms (GCM) 10K type strain sequencing project: providing services to taxonomists for standard genome sequencing and annotation.</title>
        <authorList>
            <consortium name="The Broad Institute Genomics Platform"/>
            <consortium name="The Broad Institute Genome Sequencing Center for Infectious Disease"/>
            <person name="Wu L."/>
            <person name="Ma J."/>
        </authorList>
    </citation>
    <scope>NUCLEOTIDE SEQUENCE [LARGE SCALE GENOMIC DNA]</scope>
    <source>
        <strain evidence="3">KCTC 3913</strain>
    </source>
</reference>
<protein>
    <submittedName>
        <fullName evidence="2">Heavy-metal-associated domain-containing protein</fullName>
    </submittedName>
</protein>